<evidence type="ECO:0000256" key="2">
    <source>
        <dbReference type="ARBA" id="ARBA00022450"/>
    </source>
</evidence>
<dbReference type="InterPro" id="IPR010060">
    <property type="entry name" value="NRPS_synth"/>
</dbReference>
<dbReference type="InterPro" id="IPR006162">
    <property type="entry name" value="Ppantetheine_attach_site"/>
</dbReference>
<dbReference type="SUPFAM" id="SSF47336">
    <property type="entry name" value="ACP-like"/>
    <property type="match status" value="1"/>
</dbReference>
<dbReference type="SUPFAM" id="SSF52777">
    <property type="entry name" value="CoA-dependent acyltransferases"/>
    <property type="match status" value="2"/>
</dbReference>
<dbReference type="InterPro" id="IPR012338">
    <property type="entry name" value="Beta-lactam/transpept-like"/>
</dbReference>
<evidence type="ECO:0000313" key="7">
    <source>
        <dbReference type="Proteomes" id="UP001221838"/>
    </source>
</evidence>
<dbReference type="CDD" id="cd19534">
    <property type="entry name" value="E_NRPS"/>
    <property type="match status" value="1"/>
</dbReference>
<organism evidence="6 7">
    <name type="scientific">Stigmatella ashevillensis</name>
    <dbReference type="NCBI Taxonomy" id="2995309"/>
    <lineage>
        <taxon>Bacteria</taxon>
        <taxon>Pseudomonadati</taxon>
        <taxon>Myxococcota</taxon>
        <taxon>Myxococcia</taxon>
        <taxon>Myxococcales</taxon>
        <taxon>Cystobacterineae</taxon>
        <taxon>Archangiaceae</taxon>
        <taxon>Stigmatella</taxon>
    </lineage>
</organism>
<comment type="caution">
    <text evidence="6">The sequence shown here is derived from an EMBL/GenBank/DDBJ whole genome shotgun (WGS) entry which is preliminary data.</text>
</comment>
<dbReference type="Gene3D" id="3.30.559.30">
    <property type="entry name" value="Nonribosomal peptide synthetase, condensation domain"/>
    <property type="match status" value="1"/>
</dbReference>
<dbReference type="Pfam" id="PF00668">
    <property type="entry name" value="Condensation"/>
    <property type="match status" value="1"/>
</dbReference>
<dbReference type="InterPro" id="IPR001466">
    <property type="entry name" value="Beta-lactam-related"/>
</dbReference>
<evidence type="ECO:0000256" key="1">
    <source>
        <dbReference type="ARBA" id="ARBA00001957"/>
    </source>
</evidence>
<keyword evidence="7" id="KW-1185">Reference proteome</keyword>
<dbReference type="NCBIfam" id="TIGR01720">
    <property type="entry name" value="NRPS-para261"/>
    <property type="match status" value="1"/>
</dbReference>
<dbReference type="RefSeq" id="WP_272146029.1">
    <property type="nucleotide sequence ID" value="NZ_JAQNDM010000002.1"/>
</dbReference>
<dbReference type="InterPro" id="IPR036736">
    <property type="entry name" value="ACP-like_sf"/>
</dbReference>
<dbReference type="InterPro" id="IPR001242">
    <property type="entry name" value="Condensation_dom"/>
</dbReference>
<dbReference type="InterPro" id="IPR009081">
    <property type="entry name" value="PP-bd_ACP"/>
</dbReference>
<proteinExistence type="predicted"/>
<feature type="region of interest" description="Disordered" evidence="4">
    <location>
        <begin position="1"/>
        <end position="20"/>
    </location>
</feature>
<dbReference type="Gene3D" id="3.40.710.10">
    <property type="entry name" value="DD-peptidase/beta-lactamase superfamily"/>
    <property type="match status" value="1"/>
</dbReference>
<reference evidence="6 7" key="1">
    <citation type="submission" date="2022-11" db="EMBL/GenBank/DDBJ databases">
        <title>Minimal conservation of predation-associated metabolite biosynthetic gene clusters underscores biosynthetic potential of Myxococcota including descriptions for ten novel species: Archangium lansinium sp. nov., Myxococcus landrumus sp. nov., Nannocystis bai.</title>
        <authorList>
            <person name="Ahearne A."/>
            <person name="Stevens C."/>
            <person name="Dowd S."/>
        </authorList>
    </citation>
    <scope>NUCLEOTIDE SEQUENCE [LARGE SCALE GENOMIC DNA]</scope>
    <source>
        <strain evidence="6 7">NCWAL01</strain>
    </source>
</reference>
<evidence type="ECO:0000256" key="3">
    <source>
        <dbReference type="ARBA" id="ARBA00022553"/>
    </source>
</evidence>
<name>A0ABT5D437_9BACT</name>
<dbReference type="PROSITE" id="PS50075">
    <property type="entry name" value="CARRIER"/>
    <property type="match status" value="1"/>
</dbReference>
<dbReference type="Pfam" id="PF00550">
    <property type="entry name" value="PP-binding"/>
    <property type="match status" value="1"/>
</dbReference>
<dbReference type="SUPFAM" id="SSF56601">
    <property type="entry name" value="beta-lactamase/transpeptidase-like"/>
    <property type="match status" value="1"/>
</dbReference>
<dbReference type="PANTHER" id="PTHR45398">
    <property type="match status" value="1"/>
</dbReference>
<dbReference type="PANTHER" id="PTHR45398:SF1">
    <property type="entry name" value="ENZYME, PUTATIVE (JCVI)-RELATED"/>
    <property type="match status" value="1"/>
</dbReference>
<dbReference type="Gene3D" id="3.30.559.10">
    <property type="entry name" value="Chloramphenicol acetyltransferase-like domain"/>
    <property type="match status" value="1"/>
</dbReference>
<sequence length="910" mass="100711">MKRHDRNSLQQYLPEPLPSSSIQSLSSLPLSTGSPLPLSPVQLTLVDIWKEILSLQHVGIHDNFFTLGGNSISSILVVARLQEAGLHLSPDQIFQKRTIAELAPLVTEARGTGEQGIVTGTLPLTPIQRWFFETWEPLAHHFNQAVMLEVLEDIEVVVLEKALQKVLEHHDALRLRFERTEAGWRQENAGTGKPIGLKYVNVSGLIQAAQTEAIAKVAEEEHESFDLTEGQLLRAVLIHRGQGRTGRLLLVIHHLGVDGLSWRILIEDLEKAYKHLKGGSEAAPGTKTTSFKTWAERLELYAGTQAVEEQFPYWEKQGQEEVGSLPVDMKGRANTVASEGQVTVRLEEEETRALLQEVPRAYGTRVEEVLLAALAAAIRRWTGLDRISVELEGHGREELLEDVDLSRTVGWFTALYPVVLDLGKAERPEDTLRAVNDRLNGVPMKGLGYGLLRYLGRDEIVEKLEGLSSPEVLFNYLGEFDASVSRLSVFRPTREETGPARSRRGLRSHLLEVNGLVFNWRLELTWNYSQNLHERATIERLAQDFIAEVRNFIGHRKTAIVPRDTPNESLPMRLEQIAHGLLHDQQMLGMALLVELADRRRFPVAQGSSDPAGTLYTQTTRVVIGSLTKMFTAVAVLQLIEDGKLSLESPVNAWLPGPLKGKAITVRDLLAHTSGLPDYLSRLTELDATQPWSPHSLVELVEHAPSVPPGHYSNTNYIVLGLILETLTGHTWEEEITQRIIQPLGLSRTTPLTTAFPPESFAGAWERGEKGWEDIRHAWHPSFGWAAGGMISTTEDLVTFGRALFGGALFKSPASLASMRSYTLSSTPHVADGVEHEVGVCLHRFRVAGLTLEGHLGVRPGYSAILLHDPETQAIVAATANTHGALIAFAGVKAFDAVRRATSSPHPRSE</sequence>
<dbReference type="Proteomes" id="UP001221838">
    <property type="component" value="Unassembled WGS sequence"/>
</dbReference>
<protein>
    <submittedName>
        <fullName evidence="6">Condensation domain-containing protein</fullName>
    </submittedName>
</protein>
<evidence type="ECO:0000256" key="4">
    <source>
        <dbReference type="SAM" id="MobiDB-lite"/>
    </source>
</evidence>
<evidence type="ECO:0000313" key="6">
    <source>
        <dbReference type="EMBL" id="MDC0708336.1"/>
    </source>
</evidence>
<dbReference type="Gene3D" id="1.10.1200.10">
    <property type="entry name" value="ACP-like"/>
    <property type="match status" value="1"/>
</dbReference>
<keyword evidence="3" id="KW-0597">Phosphoprotein</keyword>
<accession>A0ABT5D437</accession>
<keyword evidence="2" id="KW-0596">Phosphopantetheine</keyword>
<dbReference type="Pfam" id="PF00144">
    <property type="entry name" value="Beta-lactamase"/>
    <property type="match status" value="1"/>
</dbReference>
<evidence type="ECO:0000259" key="5">
    <source>
        <dbReference type="PROSITE" id="PS50075"/>
    </source>
</evidence>
<comment type="cofactor">
    <cofactor evidence="1">
        <name>pantetheine 4'-phosphate</name>
        <dbReference type="ChEBI" id="CHEBI:47942"/>
    </cofactor>
</comment>
<gene>
    <name evidence="6" type="ORF">POL68_07620</name>
</gene>
<dbReference type="PROSITE" id="PS00012">
    <property type="entry name" value="PHOSPHOPANTETHEINE"/>
    <property type="match status" value="1"/>
</dbReference>
<dbReference type="EMBL" id="JAQNDM010000002">
    <property type="protein sequence ID" value="MDC0708336.1"/>
    <property type="molecule type" value="Genomic_DNA"/>
</dbReference>
<dbReference type="InterPro" id="IPR023213">
    <property type="entry name" value="CAT-like_dom_sf"/>
</dbReference>
<feature type="domain" description="Carrier" evidence="5">
    <location>
        <begin position="36"/>
        <end position="110"/>
    </location>
</feature>